<accession>A0A179FG49</accession>
<evidence type="ECO:0000313" key="1">
    <source>
        <dbReference type="EMBL" id="OAQ63973.1"/>
    </source>
</evidence>
<gene>
    <name evidence="1" type="ORF">VFPBJ_11227</name>
</gene>
<dbReference type="AlphaFoldDB" id="A0A179FG49"/>
<sequence>MSTEAYQDDVCLRVCERPKSIIVFLTSSVPECKLPRLAVNPKILRHALHFGAVVQEIRSAEGCKSVVNVKAGPKDQESTYIHCVIYVLVPSSGVT</sequence>
<name>A0A179FG49_PURLI</name>
<dbReference type="Proteomes" id="UP000078240">
    <property type="component" value="Unassembled WGS sequence"/>
</dbReference>
<evidence type="ECO:0000313" key="2">
    <source>
        <dbReference type="Proteomes" id="UP000078240"/>
    </source>
</evidence>
<dbReference type="EMBL" id="LSBH01000016">
    <property type="protein sequence ID" value="OAQ63973.1"/>
    <property type="molecule type" value="Genomic_DNA"/>
</dbReference>
<organism evidence="1 2">
    <name type="scientific">Purpureocillium lilacinum</name>
    <name type="common">Paecilomyces lilacinus</name>
    <dbReference type="NCBI Taxonomy" id="33203"/>
    <lineage>
        <taxon>Eukaryota</taxon>
        <taxon>Fungi</taxon>
        <taxon>Dikarya</taxon>
        <taxon>Ascomycota</taxon>
        <taxon>Pezizomycotina</taxon>
        <taxon>Sordariomycetes</taxon>
        <taxon>Hypocreomycetidae</taxon>
        <taxon>Hypocreales</taxon>
        <taxon>Ophiocordycipitaceae</taxon>
        <taxon>Purpureocillium</taxon>
    </lineage>
</organism>
<reference evidence="1 2" key="1">
    <citation type="submission" date="2016-01" db="EMBL/GenBank/DDBJ databases">
        <title>Biosynthesis of antibiotic leucinostatins and their inhibition on Phytophthora in bio-control Purpureocillium lilacinum.</title>
        <authorList>
            <person name="Wang G."/>
            <person name="Liu Z."/>
            <person name="Lin R."/>
            <person name="Li E."/>
            <person name="Mao Z."/>
            <person name="Ling J."/>
            <person name="Yin W."/>
            <person name="Xie B."/>
        </authorList>
    </citation>
    <scope>NUCLEOTIDE SEQUENCE [LARGE SCALE GENOMIC DNA]</scope>
    <source>
        <strain evidence="1">PLBJ-1</strain>
    </source>
</reference>
<proteinExistence type="predicted"/>
<protein>
    <submittedName>
        <fullName evidence="1">Uncharacterized protein</fullName>
    </submittedName>
</protein>
<comment type="caution">
    <text evidence="1">The sequence shown here is derived from an EMBL/GenBank/DDBJ whole genome shotgun (WGS) entry which is preliminary data.</text>
</comment>